<dbReference type="Proteomes" id="UP000298663">
    <property type="component" value="Unassembled WGS sequence"/>
</dbReference>
<dbReference type="EMBL" id="AZBU02000004">
    <property type="protein sequence ID" value="TKR81665.1"/>
    <property type="molecule type" value="Genomic_DNA"/>
</dbReference>
<reference evidence="6 7" key="2">
    <citation type="journal article" date="2019" name="G3 (Bethesda)">
        <title>Hybrid Assembly of the Genome of the Entomopathogenic Nematode Steinernema carpocapsae Identifies the X-Chromosome.</title>
        <authorList>
            <person name="Serra L."/>
            <person name="Macchietto M."/>
            <person name="Macias-Munoz A."/>
            <person name="McGill C.J."/>
            <person name="Rodriguez I.M."/>
            <person name="Rodriguez B."/>
            <person name="Murad R."/>
            <person name="Mortazavi A."/>
        </authorList>
    </citation>
    <scope>NUCLEOTIDE SEQUENCE [LARGE SCALE GENOMIC DNA]</scope>
    <source>
        <strain evidence="6 7">ALL</strain>
    </source>
</reference>
<keyword evidence="3" id="KW-0862">Zinc</keyword>
<sequence>MVLPRTCGVCWEPKQPAEIQTLACSHSFCCVCLSMCHPDNCPTEGCMGDRKAEFVVDEAEGDGIAGDEGAAVSETVELGPKASAAAIRLEERQRCEVLKGSFQCVNSAGMYLLNCRHRICFDCVGKRVAVAVAAKEHPYCPFPRCANRLTKNDLRLLSCHTHTMKQLCDVLMPKLVDEEDSVFLVGKDDIVVYCSVQGNDLYTRSISYPKNCTIGDMVSSMLQVLQVPKSRTAYNIGVYLKAGSDGGKGGRLEKLDMKTLNKKQIKDVSGVHDKSHIVLDVDNSIQQALNKAMGK</sequence>
<reference evidence="6 7" key="1">
    <citation type="journal article" date="2015" name="Genome Biol.">
        <title>Comparative genomics of Steinernema reveals deeply conserved gene regulatory networks.</title>
        <authorList>
            <person name="Dillman A.R."/>
            <person name="Macchietto M."/>
            <person name="Porter C.F."/>
            <person name="Rogers A."/>
            <person name="Williams B."/>
            <person name="Antoshechkin I."/>
            <person name="Lee M.M."/>
            <person name="Goodwin Z."/>
            <person name="Lu X."/>
            <person name="Lewis E.E."/>
            <person name="Goodrich-Blair H."/>
            <person name="Stock S.P."/>
            <person name="Adams B.J."/>
            <person name="Sternberg P.W."/>
            <person name="Mortazavi A."/>
        </authorList>
    </citation>
    <scope>NUCLEOTIDE SEQUENCE [LARGE SCALE GENOMIC DNA]</scope>
    <source>
        <strain evidence="6 7">ALL</strain>
    </source>
</reference>
<keyword evidence="2 4" id="KW-0863">Zinc-finger</keyword>
<protein>
    <recommendedName>
        <fullName evidence="5">RING-type domain-containing protein</fullName>
    </recommendedName>
</protein>
<evidence type="ECO:0000256" key="3">
    <source>
        <dbReference type="ARBA" id="ARBA00022833"/>
    </source>
</evidence>
<name>A0A4V6XW87_STECR</name>
<evidence type="ECO:0000313" key="6">
    <source>
        <dbReference type="EMBL" id="TKR81665.1"/>
    </source>
</evidence>
<dbReference type="PROSITE" id="PS00518">
    <property type="entry name" value="ZF_RING_1"/>
    <property type="match status" value="2"/>
</dbReference>
<proteinExistence type="predicted"/>
<organism evidence="6 7">
    <name type="scientific">Steinernema carpocapsae</name>
    <name type="common">Entomopathogenic nematode</name>
    <dbReference type="NCBI Taxonomy" id="34508"/>
    <lineage>
        <taxon>Eukaryota</taxon>
        <taxon>Metazoa</taxon>
        <taxon>Ecdysozoa</taxon>
        <taxon>Nematoda</taxon>
        <taxon>Chromadorea</taxon>
        <taxon>Rhabditida</taxon>
        <taxon>Tylenchina</taxon>
        <taxon>Panagrolaimomorpha</taxon>
        <taxon>Strongyloidoidea</taxon>
        <taxon>Steinernematidae</taxon>
        <taxon>Steinernema</taxon>
    </lineage>
</organism>
<evidence type="ECO:0000256" key="1">
    <source>
        <dbReference type="ARBA" id="ARBA00022723"/>
    </source>
</evidence>
<gene>
    <name evidence="6" type="ORF">L596_015500</name>
</gene>
<dbReference type="PROSITE" id="PS50089">
    <property type="entry name" value="ZF_RING_2"/>
    <property type="match status" value="1"/>
</dbReference>
<dbReference type="InterPro" id="IPR017907">
    <property type="entry name" value="Znf_RING_CS"/>
</dbReference>
<evidence type="ECO:0000259" key="5">
    <source>
        <dbReference type="PROSITE" id="PS50089"/>
    </source>
</evidence>
<evidence type="ECO:0000256" key="4">
    <source>
        <dbReference type="PROSITE-ProRule" id="PRU00175"/>
    </source>
</evidence>
<dbReference type="OrthoDB" id="1935339at2759"/>
<accession>A0A4V6XW87</accession>
<feature type="domain" description="RING-type" evidence="5">
    <location>
        <begin position="7"/>
        <end position="42"/>
    </location>
</feature>
<dbReference type="GO" id="GO:0008270">
    <property type="term" value="F:zinc ion binding"/>
    <property type="evidence" value="ECO:0007669"/>
    <property type="project" value="UniProtKB-KW"/>
</dbReference>
<evidence type="ECO:0000256" key="2">
    <source>
        <dbReference type="ARBA" id="ARBA00022771"/>
    </source>
</evidence>
<keyword evidence="7" id="KW-1185">Reference proteome</keyword>
<dbReference type="AlphaFoldDB" id="A0A4V6XW87"/>
<evidence type="ECO:0000313" key="7">
    <source>
        <dbReference type="Proteomes" id="UP000298663"/>
    </source>
</evidence>
<dbReference type="InterPro" id="IPR001841">
    <property type="entry name" value="Znf_RING"/>
</dbReference>
<dbReference type="SUPFAM" id="SSF57850">
    <property type="entry name" value="RING/U-box"/>
    <property type="match status" value="1"/>
</dbReference>
<keyword evidence="1" id="KW-0479">Metal-binding</keyword>
<comment type="caution">
    <text evidence="6">The sequence shown here is derived from an EMBL/GenBank/DDBJ whole genome shotgun (WGS) entry which is preliminary data.</text>
</comment>